<dbReference type="OrthoDB" id="3439627at2759"/>
<evidence type="ECO:0000313" key="2">
    <source>
        <dbReference type="EMBL" id="KAF2444981.1"/>
    </source>
</evidence>
<keyword evidence="3" id="KW-1185">Reference proteome</keyword>
<dbReference type="EMBL" id="MU001500">
    <property type="protein sequence ID" value="KAF2444981.1"/>
    <property type="molecule type" value="Genomic_DNA"/>
</dbReference>
<proteinExistence type="predicted"/>
<protein>
    <submittedName>
        <fullName evidence="2">Uncharacterized protein</fullName>
    </submittedName>
</protein>
<reference evidence="2" key="1">
    <citation type="journal article" date="2020" name="Stud. Mycol.">
        <title>101 Dothideomycetes genomes: a test case for predicting lifestyles and emergence of pathogens.</title>
        <authorList>
            <person name="Haridas S."/>
            <person name="Albert R."/>
            <person name="Binder M."/>
            <person name="Bloem J."/>
            <person name="Labutti K."/>
            <person name="Salamov A."/>
            <person name="Andreopoulos B."/>
            <person name="Baker S."/>
            <person name="Barry K."/>
            <person name="Bills G."/>
            <person name="Bluhm B."/>
            <person name="Cannon C."/>
            <person name="Castanera R."/>
            <person name="Culley D."/>
            <person name="Daum C."/>
            <person name="Ezra D."/>
            <person name="Gonzalez J."/>
            <person name="Henrissat B."/>
            <person name="Kuo A."/>
            <person name="Liang C."/>
            <person name="Lipzen A."/>
            <person name="Lutzoni F."/>
            <person name="Magnuson J."/>
            <person name="Mondo S."/>
            <person name="Nolan M."/>
            <person name="Ohm R."/>
            <person name="Pangilinan J."/>
            <person name="Park H.-J."/>
            <person name="Ramirez L."/>
            <person name="Alfaro M."/>
            <person name="Sun H."/>
            <person name="Tritt A."/>
            <person name="Yoshinaga Y."/>
            <person name="Zwiers L.-H."/>
            <person name="Turgeon B."/>
            <person name="Goodwin S."/>
            <person name="Spatafora J."/>
            <person name="Crous P."/>
            <person name="Grigoriev I."/>
        </authorList>
    </citation>
    <scope>NUCLEOTIDE SEQUENCE</scope>
    <source>
        <strain evidence="2">CBS 690.94</strain>
    </source>
</reference>
<feature type="region of interest" description="Disordered" evidence="1">
    <location>
        <begin position="1"/>
        <end position="81"/>
    </location>
</feature>
<accession>A0A9P4UC92</accession>
<comment type="caution">
    <text evidence="2">The sequence shown here is derived from an EMBL/GenBank/DDBJ whole genome shotgun (WGS) entry which is preliminary data.</text>
</comment>
<dbReference type="Proteomes" id="UP000799764">
    <property type="component" value="Unassembled WGS sequence"/>
</dbReference>
<organism evidence="2 3">
    <name type="scientific">Karstenula rhodostoma CBS 690.94</name>
    <dbReference type="NCBI Taxonomy" id="1392251"/>
    <lineage>
        <taxon>Eukaryota</taxon>
        <taxon>Fungi</taxon>
        <taxon>Dikarya</taxon>
        <taxon>Ascomycota</taxon>
        <taxon>Pezizomycotina</taxon>
        <taxon>Dothideomycetes</taxon>
        <taxon>Pleosporomycetidae</taxon>
        <taxon>Pleosporales</taxon>
        <taxon>Massarineae</taxon>
        <taxon>Didymosphaeriaceae</taxon>
        <taxon>Karstenula</taxon>
    </lineage>
</organism>
<evidence type="ECO:0000256" key="1">
    <source>
        <dbReference type="SAM" id="MobiDB-lite"/>
    </source>
</evidence>
<feature type="compositionally biased region" description="Polar residues" evidence="1">
    <location>
        <begin position="1"/>
        <end position="11"/>
    </location>
</feature>
<evidence type="ECO:0000313" key="3">
    <source>
        <dbReference type="Proteomes" id="UP000799764"/>
    </source>
</evidence>
<dbReference type="AlphaFoldDB" id="A0A9P4UC92"/>
<sequence>MPRNGDGSSDNGPIDAGEIVHGASGDTTLKHTQNVAPLPEGEKGAAIEGLNASGGGSAGTSQGAHANDSNKPPVVDQVTKS</sequence>
<feature type="compositionally biased region" description="Polar residues" evidence="1">
    <location>
        <begin position="25"/>
        <end position="35"/>
    </location>
</feature>
<name>A0A9P4UC92_9PLEO</name>
<gene>
    <name evidence="2" type="ORF">P171DRAFT_431759</name>
</gene>